<dbReference type="RefSeq" id="WP_289319549.1">
    <property type="nucleotide sequence ID" value="NZ_JAUCEY010000008.1"/>
</dbReference>
<gene>
    <name evidence="1" type="ORF">QUF89_06550</name>
</gene>
<evidence type="ECO:0000313" key="2">
    <source>
        <dbReference type="Proteomes" id="UP001234602"/>
    </source>
</evidence>
<proteinExistence type="predicted"/>
<dbReference type="Proteomes" id="UP001234602">
    <property type="component" value="Unassembled WGS sequence"/>
</dbReference>
<comment type="caution">
    <text evidence="1">The sequence shown here is derived from an EMBL/GenBank/DDBJ whole genome shotgun (WGS) entry which is preliminary data.</text>
</comment>
<name>A0AAW7I736_9BACI</name>
<protein>
    <submittedName>
        <fullName evidence="1">Uncharacterized protein</fullName>
    </submittedName>
</protein>
<evidence type="ECO:0000313" key="1">
    <source>
        <dbReference type="EMBL" id="MDM5451863.1"/>
    </source>
</evidence>
<dbReference type="EMBL" id="JAUCEY010000008">
    <property type="protein sequence ID" value="MDM5451863.1"/>
    <property type="molecule type" value="Genomic_DNA"/>
</dbReference>
<organism evidence="1 2">
    <name type="scientific">Peribacillus simplex</name>
    <dbReference type="NCBI Taxonomy" id="1478"/>
    <lineage>
        <taxon>Bacteria</taxon>
        <taxon>Bacillati</taxon>
        <taxon>Bacillota</taxon>
        <taxon>Bacilli</taxon>
        <taxon>Bacillales</taxon>
        <taxon>Bacillaceae</taxon>
        <taxon>Peribacillus</taxon>
    </lineage>
</organism>
<accession>A0AAW7I736</accession>
<dbReference type="AlphaFoldDB" id="A0AAW7I736"/>
<reference evidence="1" key="1">
    <citation type="submission" date="2023-06" db="EMBL/GenBank/DDBJ databases">
        <title>Comparative genomics of Bacillaceae isolates and their secondary metabolite potential.</title>
        <authorList>
            <person name="Song L."/>
            <person name="Nielsen L.J."/>
            <person name="Mohite O."/>
            <person name="Xu X."/>
            <person name="Weber T."/>
            <person name="Kovacs A.T."/>
        </authorList>
    </citation>
    <scope>NUCLEOTIDE SEQUENCE</scope>
    <source>
        <strain evidence="1">D8_B_37</strain>
    </source>
</reference>
<sequence>MGDYKDTVLEQLCNDYREKVLPGVDQQLLFLWNYWGSLVEERIWFFMVELT</sequence>